<dbReference type="RefSeq" id="WP_145431990.1">
    <property type="nucleotide sequence ID" value="NZ_CP036339.1"/>
</dbReference>
<dbReference type="GO" id="GO:0016020">
    <property type="term" value="C:membrane"/>
    <property type="evidence" value="ECO:0007669"/>
    <property type="project" value="UniProtKB-SubCell"/>
</dbReference>
<dbReference type="PANTHER" id="PTHR42826">
    <property type="entry name" value="DICARBOXYLATE TRANSPORTER 2.1, CHLOROPLASTIC"/>
    <property type="match status" value="1"/>
</dbReference>
<evidence type="ECO:0000256" key="4">
    <source>
        <dbReference type="ARBA" id="ARBA00022989"/>
    </source>
</evidence>
<comment type="subcellular location">
    <subcellularLocation>
        <location evidence="1">Membrane</location>
        <topology evidence="1">Multi-pass membrane protein</topology>
    </subcellularLocation>
</comment>
<evidence type="ECO:0000256" key="2">
    <source>
        <dbReference type="ARBA" id="ARBA00007349"/>
    </source>
</evidence>
<dbReference type="KEGG" id="llh:I41_15920"/>
<keyword evidence="5 6" id="KW-0472">Membrane</keyword>
<feature type="transmembrane region" description="Helical" evidence="6">
    <location>
        <begin position="60"/>
        <end position="78"/>
    </location>
</feature>
<feature type="transmembrane region" description="Helical" evidence="6">
    <location>
        <begin position="299"/>
        <end position="317"/>
    </location>
</feature>
<evidence type="ECO:0000256" key="6">
    <source>
        <dbReference type="SAM" id="Phobius"/>
    </source>
</evidence>
<feature type="transmembrane region" description="Helical" evidence="6">
    <location>
        <begin position="153"/>
        <end position="171"/>
    </location>
</feature>
<dbReference type="OrthoDB" id="1401038at2"/>
<keyword evidence="8" id="KW-1185">Reference proteome</keyword>
<dbReference type="NCBIfam" id="TIGR00785">
    <property type="entry name" value="dass"/>
    <property type="match status" value="1"/>
</dbReference>
<dbReference type="AlphaFoldDB" id="A0A517TVM0"/>
<accession>A0A517TVM0</accession>
<evidence type="ECO:0000256" key="3">
    <source>
        <dbReference type="ARBA" id="ARBA00022692"/>
    </source>
</evidence>
<dbReference type="Proteomes" id="UP000317909">
    <property type="component" value="Chromosome"/>
</dbReference>
<comment type="similarity">
    <text evidence="2">Belongs to the SLC13A/DASS transporter (TC 2.A.47) family. DIT1 subfamily.</text>
</comment>
<evidence type="ECO:0000256" key="1">
    <source>
        <dbReference type="ARBA" id="ARBA00004141"/>
    </source>
</evidence>
<dbReference type="InterPro" id="IPR030676">
    <property type="entry name" value="CitT-rel"/>
</dbReference>
<protein>
    <submittedName>
        <fullName evidence="7">Malate transporter YflS</fullName>
    </submittedName>
</protein>
<organism evidence="7 8">
    <name type="scientific">Lacipirellula limnantheis</name>
    <dbReference type="NCBI Taxonomy" id="2528024"/>
    <lineage>
        <taxon>Bacteria</taxon>
        <taxon>Pseudomonadati</taxon>
        <taxon>Planctomycetota</taxon>
        <taxon>Planctomycetia</taxon>
        <taxon>Pirellulales</taxon>
        <taxon>Lacipirellulaceae</taxon>
        <taxon>Lacipirellula</taxon>
    </lineage>
</organism>
<sequence length="479" mass="51133">MSDTWRHAGGWLGRWAPVLAVGGGMIAAGPPDGLSANGWWFAAVFSATIVGFLSRPLPMGPMVLVGLVTLLLAGAYGHGSQAVEGMLSGYSDATVWLVSAAFLLSGTVVRTGFGRRIALLLIRSLGRTTLGLGYAIAGSELILGPIIPSNTARGGAVMAPIVNALTLALGASPYAERRPTGGYLMLCGAHANLIAAAMFFTGMAANPQLGVMARDVFDLRWDWASWFRGSWPMGLISFGLLPLVLYKLHPPDLTHSPAAREEAINELREMGPWNGRQITVGLLLLAMVVAWALEPWHGVYSAGIALTGIAAILILKLDRWQDMTGDRAAWDALMWLGGLVGVAKYLKSEGVIAWFADLMKEQVVGLHGVVAAVALALIYFFSMYAFSMLTGHIVAMGAAFFVVAQAAGSPPLLVVALISYFSNLCGCLTNYSTGPVVIYSGFDFVTTRRWFAVGFGVALFHLVVWLGVGLPYWKLLGWW</sequence>
<evidence type="ECO:0000313" key="7">
    <source>
        <dbReference type="EMBL" id="QDT72414.1"/>
    </source>
</evidence>
<feature type="transmembrane region" description="Helical" evidence="6">
    <location>
        <begin position="183"/>
        <end position="205"/>
    </location>
</feature>
<dbReference type="Pfam" id="PF00939">
    <property type="entry name" value="Na_sulph_symp"/>
    <property type="match status" value="1"/>
</dbReference>
<proteinExistence type="inferred from homology"/>
<gene>
    <name evidence="7" type="primary">yflS</name>
    <name evidence="7" type="ORF">I41_15920</name>
</gene>
<dbReference type="PIRSF" id="PIRSF002457">
    <property type="entry name" value="DASS"/>
    <property type="match status" value="1"/>
</dbReference>
<dbReference type="InterPro" id="IPR001898">
    <property type="entry name" value="SLC13A/DASS"/>
</dbReference>
<feature type="transmembrane region" description="Helical" evidence="6">
    <location>
        <begin position="125"/>
        <end position="147"/>
    </location>
</feature>
<keyword evidence="4 6" id="KW-1133">Transmembrane helix</keyword>
<feature type="transmembrane region" description="Helical" evidence="6">
    <location>
        <begin position="225"/>
        <end position="246"/>
    </location>
</feature>
<feature type="transmembrane region" description="Helical" evidence="6">
    <location>
        <begin position="366"/>
        <end position="386"/>
    </location>
</feature>
<keyword evidence="3 6" id="KW-0812">Transmembrane</keyword>
<feature type="transmembrane region" description="Helical" evidence="6">
    <location>
        <begin position="450"/>
        <end position="473"/>
    </location>
</feature>
<feature type="transmembrane region" description="Helical" evidence="6">
    <location>
        <begin position="93"/>
        <end position="113"/>
    </location>
</feature>
<feature type="transmembrane region" description="Helical" evidence="6">
    <location>
        <begin position="36"/>
        <end position="53"/>
    </location>
</feature>
<feature type="transmembrane region" description="Helical" evidence="6">
    <location>
        <begin position="398"/>
        <end position="421"/>
    </location>
</feature>
<feature type="transmembrane region" description="Helical" evidence="6">
    <location>
        <begin position="12"/>
        <end position="30"/>
    </location>
</feature>
<evidence type="ECO:0000256" key="5">
    <source>
        <dbReference type="ARBA" id="ARBA00023136"/>
    </source>
</evidence>
<reference evidence="7 8" key="1">
    <citation type="submission" date="2019-02" db="EMBL/GenBank/DDBJ databases">
        <title>Deep-cultivation of Planctomycetes and their phenomic and genomic characterization uncovers novel biology.</title>
        <authorList>
            <person name="Wiegand S."/>
            <person name="Jogler M."/>
            <person name="Boedeker C."/>
            <person name="Pinto D."/>
            <person name="Vollmers J."/>
            <person name="Rivas-Marin E."/>
            <person name="Kohn T."/>
            <person name="Peeters S.H."/>
            <person name="Heuer A."/>
            <person name="Rast P."/>
            <person name="Oberbeckmann S."/>
            <person name="Bunk B."/>
            <person name="Jeske O."/>
            <person name="Meyerdierks A."/>
            <person name="Storesund J.E."/>
            <person name="Kallscheuer N."/>
            <person name="Luecker S."/>
            <person name="Lage O.M."/>
            <person name="Pohl T."/>
            <person name="Merkel B.J."/>
            <person name="Hornburger P."/>
            <person name="Mueller R.-W."/>
            <person name="Bruemmer F."/>
            <person name="Labrenz M."/>
            <person name="Spormann A.M."/>
            <person name="Op den Camp H."/>
            <person name="Overmann J."/>
            <person name="Amann R."/>
            <person name="Jetten M.S.M."/>
            <person name="Mascher T."/>
            <person name="Medema M.H."/>
            <person name="Devos D.P."/>
            <person name="Kaster A.-K."/>
            <person name="Ovreas L."/>
            <person name="Rohde M."/>
            <person name="Galperin M.Y."/>
            <person name="Jogler C."/>
        </authorList>
    </citation>
    <scope>NUCLEOTIDE SEQUENCE [LARGE SCALE GENOMIC DNA]</scope>
    <source>
        <strain evidence="7 8">I41</strain>
    </source>
</reference>
<feature type="transmembrane region" description="Helical" evidence="6">
    <location>
        <begin position="277"/>
        <end position="293"/>
    </location>
</feature>
<evidence type="ECO:0000313" key="8">
    <source>
        <dbReference type="Proteomes" id="UP000317909"/>
    </source>
</evidence>
<dbReference type="GO" id="GO:0022857">
    <property type="term" value="F:transmembrane transporter activity"/>
    <property type="evidence" value="ECO:0007669"/>
    <property type="project" value="InterPro"/>
</dbReference>
<dbReference type="EMBL" id="CP036339">
    <property type="protein sequence ID" value="QDT72414.1"/>
    <property type="molecule type" value="Genomic_DNA"/>
</dbReference>
<name>A0A517TVM0_9BACT</name>